<dbReference type="AlphaFoldDB" id="A0A0G1CBD6"/>
<dbReference type="InterPro" id="IPR023168">
    <property type="entry name" value="GatB_Yqey_C_2"/>
</dbReference>
<reference evidence="12 13" key="1">
    <citation type="journal article" date="2015" name="Nature">
        <title>rRNA introns, odd ribosomes, and small enigmatic genomes across a large radiation of phyla.</title>
        <authorList>
            <person name="Brown C.T."/>
            <person name="Hug L.A."/>
            <person name="Thomas B.C."/>
            <person name="Sharon I."/>
            <person name="Castelle C.J."/>
            <person name="Singh A."/>
            <person name="Wilkins M.J."/>
            <person name="Williams K.H."/>
            <person name="Banfield J.F."/>
        </authorList>
    </citation>
    <scope>NUCLEOTIDE SEQUENCE [LARGE SCALE GENOMIC DNA]</scope>
</reference>
<dbReference type="InterPro" id="IPR017959">
    <property type="entry name" value="Asn/Gln-tRNA_amidoTrfase_suB/E"/>
</dbReference>
<keyword evidence="5 10" id="KW-0067">ATP-binding</keyword>
<sequence>MYKPTIGLEIHAELATRTKMFCDCPNDPLEIEPNVNVCPICLGHPGTLPKANQQAVEWVIKTGLALNCQISHFSKFDRKNYFYPDLPKAYQISQYDQPFCLNGFLNLPSSKKRIGIRRIHLEEDAAKLFHSADGKHSLVDFNRGGVPLMELVTEPDFSSAEEAVEFAQELQLILRYLGVSNADMERGNLRLEANISVAGEGEKLGTKVEIKNLNSFRSVLRAIKFETARQISVLEKGEKIIQETRGWDETEEETFSQRSKEEAHDYRYFPEPDLSPFQIDDGLIEEIKSKIEELPNQKRERFEREFNFSEEKSRVLIENRYLADFFEEAVSELRGMSDKVDIDLIYNYLVSDVRGLETDRDIPLWESKLKPIHLAESVYLIGGAISSAVAKKVLAQAFDSGSSPTEVVESEGLSQISDDREIEQIITSVIDNNQKIWYDYKNGKENALQFIIGQVMKETKGRANPVVVRQLLQKMIE</sequence>
<evidence type="ECO:0000313" key="12">
    <source>
        <dbReference type="EMBL" id="KKS82862.1"/>
    </source>
</evidence>
<dbReference type="EMBL" id="LCFA01000004">
    <property type="protein sequence ID" value="KKS82862.1"/>
    <property type="molecule type" value="Genomic_DNA"/>
</dbReference>
<gene>
    <name evidence="10 12" type="primary">gatB</name>
    <name evidence="12" type="ORF">UV58_C0004G0035</name>
</gene>
<evidence type="ECO:0000313" key="13">
    <source>
        <dbReference type="Proteomes" id="UP000034810"/>
    </source>
</evidence>
<evidence type="ECO:0000256" key="4">
    <source>
        <dbReference type="ARBA" id="ARBA00022741"/>
    </source>
</evidence>
<dbReference type="GO" id="GO:0005524">
    <property type="term" value="F:ATP binding"/>
    <property type="evidence" value="ECO:0007669"/>
    <property type="project" value="UniProtKB-KW"/>
</dbReference>
<evidence type="ECO:0000256" key="7">
    <source>
        <dbReference type="ARBA" id="ARBA00024799"/>
    </source>
</evidence>
<dbReference type="PATRIC" id="fig|1619011.3.peg.187"/>
<comment type="subunit">
    <text evidence="2 10">Heterotrimer of A, B and C subunits.</text>
</comment>
<dbReference type="InterPro" id="IPR014746">
    <property type="entry name" value="Gln_synth/guanido_kin_cat_dom"/>
</dbReference>
<evidence type="ECO:0000256" key="9">
    <source>
        <dbReference type="ARBA" id="ARBA00047913"/>
    </source>
</evidence>
<dbReference type="FunFam" id="1.10.10.410:FF:000001">
    <property type="entry name" value="Aspartyl/glutamyl-tRNA(Asn/Gln) amidotransferase subunit B"/>
    <property type="match status" value="1"/>
</dbReference>
<evidence type="ECO:0000256" key="5">
    <source>
        <dbReference type="ARBA" id="ARBA00022840"/>
    </source>
</evidence>
<dbReference type="NCBIfam" id="TIGR00133">
    <property type="entry name" value="gatB"/>
    <property type="match status" value="1"/>
</dbReference>
<dbReference type="SUPFAM" id="SSF89095">
    <property type="entry name" value="GatB/YqeY motif"/>
    <property type="match status" value="2"/>
</dbReference>
<dbReference type="EC" id="6.3.5.-" evidence="10"/>
<dbReference type="PROSITE" id="PS01234">
    <property type="entry name" value="GATB"/>
    <property type="match status" value="1"/>
</dbReference>
<evidence type="ECO:0000256" key="1">
    <source>
        <dbReference type="ARBA" id="ARBA00005306"/>
    </source>
</evidence>
<keyword evidence="4 10" id="KW-0547">Nucleotide-binding</keyword>
<evidence type="ECO:0000256" key="6">
    <source>
        <dbReference type="ARBA" id="ARBA00022917"/>
    </source>
</evidence>
<protein>
    <recommendedName>
        <fullName evidence="10">Aspartyl/glutamyl-tRNA(Asn/Gln) amidotransferase subunit B</fullName>
        <shortName evidence="10">Asp/Glu-ADT subunit B</shortName>
        <ecNumber evidence="10">6.3.5.-</ecNumber>
    </recommendedName>
</protein>
<dbReference type="InterPro" id="IPR018027">
    <property type="entry name" value="Asn/Gln_amidotransferase"/>
</dbReference>
<comment type="catalytic activity">
    <reaction evidence="9 10">
        <text>L-glutamyl-tRNA(Gln) + L-glutamine + ATP + H2O = L-glutaminyl-tRNA(Gln) + L-glutamate + ADP + phosphate + H(+)</text>
        <dbReference type="Rhea" id="RHEA:17521"/>
        <dbReference type="Rhea" id="RHEA-COMP:9681"/>
        <dbReference type="Rhea" id="RHEA-COMP:9684"/>
        <dbReference type="ChEBI" id="CHEBI:15377"/>
        <dbReference type="ChEBI" id="CHEBI:15378"/>
        <dbReference type="ChEBI" id="CHEBI:29985"/>
        <dbReference type="ChEBI" id="CHEBI:30616"/>
        <dbReference type="ChEBI" id="CHEBI:43474"/>
        <dbReference type="ChEBI" id="CHEBI:58359"/>
        <dbReference type="ChEBI" id="CHEBI:78520"/>
        <dbReference type="ChEBI" id="CHEBI:78521"/>
        <dbReference type="ChEBI" id="CHEBI:456216"/>
    </reaction>
</comment>
<comment type="similarity">
    <text evidence="1 10">Belongs to the GatB/GatE family. GatB subfamily.</text>
</comment>
<dbReference type="InterPro" id="IPR042114">
    <property type="entry name" value="GatB_C_1"/>
</dbReference>
<dbReference type="InterPro" id="IPR017958">
    <property type="entry name" value="Gln-tRNA_amidoTrfase_suB_CS"/>
</dbReference>
<dbReference type="Proteomes" id="UP000034810">
    <property type="component" value="Unassembled WGS sequence"/>
</dbReference>
<dbReference type="Pfam" id="PF02934">
    <property type="entry name" value="GatB_N"/>
    <property type="match status" value="1"/>
</dbReference>
<accession>A0A0G1CBD6</accession>
<comment type="catalytic activity">
    <reaction evidence="8 10">
        <text>L-aspartyl-tRNA(Asn) + L-glutamine + ATP + H2O = L-asparaginyl-tRNA(Asn) + L-glutamate + ADP + phosphate + 2 H(+)</text>
        <dbReference type="Rhea" id="RHEA:14513"/>
        <dbReference type="Rhea" id="RHEA-COMP:9674"/>
        <dbReference type="Rhea" id="RHEA-COMP:9677"/>
        <dbReference type="ChEBI" id="CHEBI:15377"/>
        <dbReference type="ChEBI" id="CHEBI:15378"/>
        <dbReference type="ChEBI" id="CHEBI:29985"/>
        <dbReference type="ChEBI" id="CHEBI:30616"/>
        <dbReference type="ChEBI" id="CHEBI:43474"/>
        <dbReference type="ChEBI" id="CHEBI:58359"/>
        <dbReference type="ChEBI" id="CHEBI:78515"/>
        <dbReference type="ChEBI" id="CHEBI:78516"/>
        <dbReference type="ChEBI" id="CHEBI:456216"/>
    </reaction>
</comment>
<dbReference type="InterPro" id="IPR004413">
    <property type="entry name" value="GatB"/>
</dbReference>
<dbReference type="InterPro" id="IPR006075">
    <property type="entry name" value="Asn/Gln-tRNA_Trfase_suB/E_cat"/>
</dbReference>
<comment type="caution">
    <text evidence="12">The sequence shown here is derived from an EMBL/GenBank/DDBJ whole genome shotgun (WGS) entry which is preliminary data.</text>
</comment>
<dbReference type="SMART" id="SM00845">
    <property type="entry name" value="GatB_Yqey"/>
    <property type="match status" value="1"/>
</dbReference>
<evidence type="ECO:0000256" key="3">
    <source>
        <dbReference type="ARBA" id="ARBA00022598"/>
    </source>
</evidence>
<comment type="function">
    <text evidence="7 10">Allows the formation of correctly charged Asn-tRNA(Asn) or Gln-tRNA(Gln) through the transamidation of misacylated Asp-tRNA(Asn) or Glu-tRNA(Gln) in organisms which lack either or both of asparaginyl-tRNA or glutaminyl-tRNA synthetases. The reaction takes place in the presence of glutamine and ATP through an activated phospho-Asp-tRNA(Asn) or phospho-Glu-tRNA(Gln).</text>
</comment>
<dbReference type="Gene3D" id="1.10.150.380">
    <property type="entry name" value="GatB domain, N-terminal subdomain"/>
    <property type="match status" value="1"/>
</dbReference>
<dbReference type="PANTHER" id="PTHR11659:SF4">
    <property type="entry name" value="ASPARTYL_GLUTAMYL-TRNA(GLN) AMIDOTRANSFERASE SUBUNIT B_E CATALYTIC DOMAIN-CONTAINING PROTEIN"/>
    <property type="match status" value="1"/>
</dbReference>
<dbReference type="GO" id="GO:0006412">
    <property type="term" value="P:translation"/>
    <property type="evidence" value="ECO:0007669"/>
    <property type="project" value="UniProtKB-UniRule"/>
</dbReference>
<feature type="domain" description="Asn/Gln amidotransferase" evidence="11">
    <location>
        <begin position="324"/>
        <end position="476"/>
    </location>
</feature>
<evidence type="ECO:0000256" key="2">
    <source>
        <dbReference type="ARBA" id="ARBA00011123"/>
    </source>
</evidence>
<evidence type="ECO:0000256" key="10">
    <source>
        <dbReference type="HAMAP-Rule" id="MF_00121"/>
    </source>
</evidence>
<dbReference type="Pfam" id="PF02637">
    <property type="entry name" value="GatB_Yqey"/>
    <property type="match status" value="1"/>
</dbReference>
<dbReference type="PANTHER" id="PTHR11659">
    <property type="entry name" value="GLUTAMYL-TRNA GLN AMIDOTRANSFERASE SUBUNIT B MITOCHONDRIAL AND PROKARYOTIC PET112-RELATED"/>
    <property type="match status" value="1"/>
</dbReference>
<organism evidence="12 13">
    <name type="scientific">Candidatus Wolfebacteria bacterium GW2011_GWC1_43_10</name>
    <dbReference type="NCBI Taxonomy" id="1619011"/>
    <lineage>
        <taxon>Bacteria</taxon>
        <taxon>Candidatus Wolfeibacteriota</taxon>
    </lineage>
</organism>
<proteinExistence type="inferred from homology"/>
<name>A0A0G1CBD6_9BACT</name>
<dbReference type="HAMAP" id="MF_00121">
    <property type="entry name" value="GatB"/>
    <property type="match status" value="1"/>
</dbReference>
<evidence type="ECO:0000256" key="8">
    <source>
        <dbReference type="ARBA" id="ARBA00047380"/>
    </source>
</evidence>
<keyword evidence="12" id="KW-0808">Transferase</keyword>
<dbReference type="NCBIfam" id="NF004012">
    <property type="entry name" value="PRK05477.1-2"/>
    <property type="match status" value="1"/>
</dbReference>
<keyword evidence="6 10" id="KW-0648">Protein biosynthesis</keyword>
<dbReference type="NCBIfam" id="NF004014">
    <property type="entry name" value="PRK05477.1-4"/>
    <property type="match status" value="1"/>
</dbReference>
<dbReference type="GO" id="GO:0050567">
    <property type="term" value="F:glutaminyl-tRNA synthase (glutamine-hydrolyzing) activity"/>
    <property type="evidence" value="ECO:0007669"/>
    <property type="project" value="UniProtKB-UniRule"/>
</dbReference>
<dbReference type="Gene3D" id="1.10.10.410">
    <property type="match status" value="1"/>
</dbReference>
<evidence type="ECO:0000259" key="11">
    <source>
        <dbReference type="SMART" id="SM00845"/>
    </source>
</evidence>
<dbReference type="InterPro" id="IPR003789">
    <property type="entry name" value="Asn/Gln_tRNA_amidoTrase-B-like"/>
</dbReference>
<dbReference type="GO" id="GO:0016740">
    <property type="term" value="F:transferase activity"/>
    <property type="evidence" value="ECO:0007669"/>
    <property type="project" value="UniProtKB-KW"/>
</dbReference>
<dbReference type="GO" id="GO:0050566">
    <property type="term" value="F:asparaginyl-tRNA synthase (glutamine-hydrolyzing) activity"/>
    <property type="evidence" value="ECO:0007669"/>
    <property type="project" value="RHEA"/>
</dbReference>
<dbReference type="SUPFAM" id="SSF55931">
    <property type="entry name" value="Glutamine synthetase/guanido kinase"/>
    <property type="match status" value="1"/>
</dbReference>
<keyword evidence="3 10" id="KW-0436">Ligase</keyword>